<dbReference type="EMBL" id="VSRR010001577">
    <property type="protein sequence ID" value="MPC26253.1"/>
    <property type="molecule type" value="Genomic_DNA"/>
</dbReference>
<evidence type="ECO:0000313" key="2">
    <source>
        <dbReference type="Proteomes" id="UP000324222"/>
    </source>
</evidence>
<sequence>MKIAIKDRKRCNILAVKKRLKTVSFKQRRGIDKTKHF</sequence>
<evidence type="ECO:0000313" key="1">
    <source>
        <dbReference type="EMBL" id="MPC26253.1"/>
    </source>
</evidence>
<keyword evidence="2" id="KW-1185">Reference proteome</keyword>
<dbReference type="Proteomes" id="UP000324222">
    <property type="component" value="Unassembled WGS sequence"/>
</dbReference>
<comment type="caution">
    <text evidence="1">The sequence shown here is derived from an EMBL/GenBank/DDBJ whole genome shotgun (WGS) entry which is preliminary data.</text>
</comment>
<gene>
    <name evidence="1" type="ORF">E2C01_019389</name>
</gene>
<name>A0A5B7DZA3_PORTR</name>
<dbReference type="AlphaFoldDB" id="A0A5B7DZA3"/>
<accession>A0A5B7DZA3</accession>
<reference evidence="1 2" key="1">
    <citation type="submission" date="2019-05" db="EMBL/GenBank/DDBJ databases">
        <title>Another draft genome of Portunus trituberculatus and its Hox gene families provides insights of decapod evolution.</title>
        <authorList>
            <person name="Jeong J.-H."/>
            <person name="Song I."/>
            <person name="Kim S."/>
            <person name="Choi T."/>
            <person name="Kim D."/>
            <person name="Ryu S."/>
            <person name="Kim W."/>
        </authorList>
    </citation>
    <scope>NUCLEOTIDE SEQUENCE [LARGE SCALE GENOMIC DNA]</scope>
    <source>
        <tissue evidence="1">Muscle</tissue>
    </source>
</reference>
<proteinExistence type="predicted"/>
<protein>
    <submittedName>
        <fullName evidence="1">Uncharacterized protein</fullName>
    </submittedName>
</protein>
<organism evidence="1 2">
    <name type="scientific">Portunus trituberculatus</name>
    <name type="common">Swimming crab</name>
    <name type="synonym">Neptunus trituberculatus</name>
    <dbReference type="NCBI Taxonomy" id="210409"/>
    <lineage>
        <taxon>Eukaryota</taxon>
        <taxon>Metazoa</taxon>
        <taxon>Ecdysozoa</taxon>
        <taxon>Arthropoda</taxon>
        <taxon>Crustacea</taxon>
        <taxon>Multicrustacea</taxon>
        <taxon>Malacostraca</taxon>
        <taxon>Eumalacostraca</taxon>
        <taxon>Eucarida</taxon>
        <taxon>Decapoda</taxon>
        <taxon>Pleocyemata</taxon>
        <taxon>Brachyura</taxon>
        <taxon>Eubrachyura</taxon>
        <taxon>Portunoidea</taxon>
        <taxon>Portunidae</taxon>
        <taxon>Portuninae</taxon>
        <taxon>Portunus</taxon>
    </lineage>
</organism>